<accession>A0A1F8EI78</accession>
<dbReference type="InterPro" id="IPR018120">
    <property type="entry name" value="Glyco_hydro_1_AS"/>
</dbReference>
<protein>
    <recommendedName>
        <fullName evidence="9">Glycoside hydrolase family 1</fullName>
    </recommendedName>
</protein>
<evidence type="ECO:0000256" key="1">
    <source>
        <dbReference type="ARBA" id="ARBA00010838"/>
    </source>
</evidence>
<dbReference type="Pfam" id="PF00232">
    <property type="entry name" value="Glyco_hydro_1"/>
    <property type="match status" value="2"/>
</dbReference>
<evidence type="ECO:0000256" key="5">
    <source>
        <dbReference type="RuleBase" id="RU003690"/>
    </source>
</evidence>
<evidence type="ECO:0000313" key="7">
    <source>
        <dbReference type="EMBL" id="OGN00557.1"/>
    </source>
</evidence>
<evidence type="ECO:0000256" key="4">
    <source>
        <dbReference type="PROSITE-ProRule" id="PRU10055"/>
    </source>
</evidence>
<comment type="similarity">
    <text evidence="1 5">Belongs to the glycosyl hydrolase 1 family.</text>
</comment>
<dbReference type="AlphaFoldDB" id="A0A1F8EI78"/>
<evidence type="ECO:0000256" key="6">
    <source>
        <dbReference type="SAM" id="Phobius"/>
    </source>
</evidence>
<dbReference type="PROSITE" id="PS00572">
    <property type="entry name" value="GLYCOSYL_HYDROL_F1_1"/>
    <property type="match status" value="1"/>
</dbReference>
<proteinExistence type="inferred from homology"/>
<keyword evidence="6" id="KW-0472">Membrane</keyword>
<evidence type="ECO:0000256" key="3">
    <source>
        <dbReference type="ARBA" id="ARBA00023295"/>
    </source>
</evidence>
<feature type="active site" description="Nucleophile" evidence="4">
    <location>
        <position position="422"/>
    </location>
</feature>
<dbReference type="GO" id="GO:0005975">
    <property type="term" value="P:carbohydrate metabolic process"/>
    <property type="evidence" value="ECO:0007669"/>
    <property type="project" value="InterPro"/>
</dbReference>
<reference evidence="7 8" key="1">
    <citation type="journal article" date="2016" name="Nat. Commun.">
        <title>Thousands of microbial genomes shed light on interconnected biogeochemical processes in an aquifer system.</title>
        <authorList>
            <person name="Anantharaman K."/>
            <person name="Brown C.T."/>
            <person name="Hug L.A."/>
            <person name="Sharon I."/>
            <person name="Castelle C.J."/>
            <person name="Probst A.J."/>
            <person name="Thomas B.C."/>
            <person name="Singh A."/>
            <person name="Wilkins M.J."/>
            <person name="Karaoz U."/>
            <person name="Brodie E.L."/>
            <person name="Williams K.H."/>
            <person name="Hubbard S.S."/>
            <person name="Banfield J.F."/>
        </authorList>
    </citation>
    <scope>NUCLEOTIDE SEQUENCE [LARGE SCALE GENOMIC DNA]</scope>
</reference>
<keyword evidence="3" id="KW-0326">Glycosidase</keyword>
<dbReference type="GO" id="GO:0008422">
    <property type="term" value="F:beta-glucosidase activity"/>
    <property type="evidence" value="ECO:0007669"/>
    <property type="project" value="TreeGrafter"/>
</dbReference>
<keyword evidence="6" id="KW-0812">Transmembrane</keyword>
<dbReference type="Gene3D" id="3.20.20.80">
    <property type="entry name" value="Glycosidases"/>
    <property type="match status" value="1"/>
</dbReference>
<keyword evidence="2" id="KW-0378">Hydrolase</keyword>
<evidence type="ECO:0000256" key="2">
    <source>
        <dbReference type="ARBA" id="ARBA00022801"/>
    </source>
</evidence>
<name>A0A1F8EI78_9BACT</name>
<dbReference type="EMBL" id="MGJD01000019">
    <property type="protein sequence ID" value="OGN00557.1"/>
    <property type="molecule type" value="Genomic_DNA"/>
</dbReference>
<evidence type="ECO:0000313" key="8">
    <source>
        <dbReference type="Proteomes" id="UP000177117"/>
    </source>
</evidence>
<dbReference type="SUPFAM" id="SSF51445">
    <property type="entry name" value="(Trans)glycosidases"/>
    <property type="match status" value="1"/>
</dbReference>
<sequence>MGIKRTHIFYFIFFGIVAWVLLSIAPLIRNAITNNKSTREITVTRARESNSTTPAKKPADEVVFKDAIFPENFFFGTAYSDFQTAGLAPKSDWAVRWNEYSDILKKDSIAKKGLVRDPVHPGVANDLFNRYKEEYDLAGKYGITQVHRISLEWARVEPEEGKWDFETVKKYKEIFSYMKSKGIEPMICLNHFPNPKWFADLGGWENPKSEYYYEKYAEFLAKELGLALGIKWWLTFNEPQFSIIVPYGNGTWPPFKGVQNFQDKDGFARMMQVASNILDGHRLAYRAIHRVLDKNQSKDHKIMVSFASAPGSFYPYDENSALDKLADNAFNLIYSLALDSFVGNTDRDFIGLNYYGRARLKLHVSLGSYILSWLTEERPFAIQWFGPETASQGQRPKEFYPKGLYELILKFKDAGLPIVITENGLSDPDDKFREEFLIIHLKAVHDAITAGIPVIGYQYWSLTDTWEPGDASFSQFGFIEIDRQNNLQRKLRPSALIYRDIIRSKKISKESLEKHKELLIQ</sequence>
<keyword evidence="6" id="KW-1133">Transmembrane helix</keyword>
<dbReference type="Proteomes" id="UP000177117">
    <property type="component" value="Unassembled WGS sequence"/>
</dbReference>
<evidence type="ECO:0008006" key="9">
    <source>
        <dbReference type="Google" id="ProtNLM"/>
    </source>
</evidence>
<feature type="transmembrane region" description="Helical" evidence="6">
    <location>
        <begin position="7"/>
        <end position="28"/>
    </location>
</feature>
<dbReference type="PANTHER" id="PTHR10353:SF209">
    <property type="entry name" value="GALACTOLIPID GALACTOSYLTRANSFERASE SFR2, CHLOROPLASTIC"/>
    <property type="match status" value="1"/>
</dbReference>
<dbReference type="InterPro" id="IPR017853">
    <property type="entry name" value="GH"/>
</dbReference>
<comment type="caution">
    <text evidence="7">The sequence shown here is derived from an EMBL/GenBank/DDBJ whole genome shotgun (WGS) entry which is preliminary data.</text>
</comment>
<organism evidence="7 8">
    <name type="scientific">Candidatus Yanofskybacteria bacterium RIFCSPHIGHO2_01_FULL_41_53</name>
    <dbReference type="NCBI Taxonomy" id="1802663"/>
    <lineage>
        <taxon>Bacteria</taxon>
        <taxon>Candidatus Yanofskyibacteriota</taxon>
    </lineage>
</organism>
<dbReference type="PRINTS" id="PR00131">
    <property type="entry name" value="GLHYDRLASE1"/>
</dbReference>
<dbReference type="InterPro" id="IPR001360">
    <property type="entry name" value="Glyco_hydro_1"/>
</dbReference>
<gene>
    <name evidence="7" type="ORF">A2650_03065</name>
</gene>
<dbReference type="PANTHER" id="PTHR10353">
    <property type="entry name" value="GLYCOSYL HYDROLASE"/>
    <property type="match status" value="1"/>
</dbReference>